<dbReference type="OrthoDB" id="10620646at2759"/>
<proteinExistence type="predicted"/>
<gene>
    <name evidence="1" type="ORF">BO94DRAFT_591362</name>
</gene>
<dbReference type="EMBL" id="MSFK01000057">
    <property type="protein sequence ID" value="PWY65633.1"/>
    <property type="molecule type" value="Genomic_DNA"/>
</dbReference>
<sequence>MNIPEELNDASVGSQLRAWYSVEQNDTFAEFVDWLGDKYHECSERGEYIDIEASQSNTPRELNKTNIGSQINAWLNARVVQRREMFLQFATWFASIYNFKLKIKTPQELNEVNVGFQISASLDARAEQYDTFNEFANWIASKYNEASGRGKNMDGEARDYGELIEGVERAKLPKLVDLVSGKVRAGVLSSYLSIEDEIEEAPWAESWTINKSLVNFKGPPWPVYINSPLMSYRLDDESKGDDWRLKLSSVTERIPEICDVSNSKSNEWNIFVAPSQGWDCRSIRAIRLTVVHFHRQLAYLLQTHIMEESFRPGVVGGFPEYDPPKAFRAVYLREFHNDFYLGFNNLHRYMLTLRIFDHGDGAFEEIYLWTQLLSRLMEASLAVSPEKLKEYKRSREGLIQFLLENSRCCGSDDIIEAIAEMTVEEGEVEED</sequence>
<organism evidence="1 2">
    <name type="scientific">Aspergillus sclerotioniger CBS 115572</name>
    <dbReference type="NCBI Taxonomy" id="1450535"/>
    <lineage>
        <taxon>Eukaryota</taxon>
        <taxon>Fungi</taxon>
        <taxon>Dikarya</taxon>
        <taxon>Ascomycota</taxon>
        <taxon>Pezizomycotina</taxon>
        <taxon>Eurotiomycetes</taxon>
        <taxon>Eurotiomycetidae</taxon>
        <taxon>Eurotiales</taxon>
        <taxon>Aspergillaceae</taxon>
        <taxon>Aspergillus</taxon>
        <taxon>Aspergillus subgen. Circumdati</taxon>
    </lineage>
</organism>
<evidence type="ECO:0000313" key="1">
    <source>
        <dbReference type="EMBL" id="PWY65633.1"/>
    </source>
</evidence>
<accession>A0A317UUA7</accession>
<evidence type="ECO:0000313" key="2">
    <source>
        <dbReference type="Proteomes" id="UP000246702"/>
    </source>
</evidence>
<dbReference type="RefSeq" id="XP_025461469.1">
    <property type="nucleotide sequence ID" value="XM_025616106.1"/>
</dbReference>
<keyword evidence="2" id="KW-1185">Reference proteome</keyword>
<reference evidence="1 2" key="1">
    <citation type="submission" date="2016-12" db="EMBL/GenBank/DDBJ databases">
        <title>The genomes of Aspergillus section Nigri reveals drivers in fungal speciation.</title>
        <authorList>
            <consortium name="DOE Joint Genome Institute"/>
            <person name="Vesth T.C."/>
            <person name="Nybo J."/>
            <person name="Theobald S."/>
            <person name="Brandl J."/>
            <person name="Frisvad J.C."/>
            <person name="Nielsen K.F."/>
            <person name="Lyhne E.K."/>
            <person name="Kogle M.E."/>
            <person name="Kuo A."/>
            <person name="Riley R."/>
            <person name="Clum A."/>
            <person name="Nolan M."/>
            <person name="Lipzen A."/>
            <person name="Salamov A."/>
            <person name="Henrissat B."/>
            <person name="Wiebenga A."/>
            <person name="De Vries R.P."/>
            <person name="Grigoriev I.V."/>
            <person name="Mortensen U.H."/>
            <person name="Andersen M.R."/>
            <person name="Baker S.E."/>
        </authorList>
    </citation>
    <scope>NUCLEOTIDE SEQUENCE [LARGE SCALE GENOMIC DNA]</scope>
    <source>
        <strain evidence="1 2">CBS 115572</strain>
    </source>
</reference>
<protein>
    <submittedName>
        <fullName evidence="1">Uncharacterized protein</fullName>
    </submittedName>
</protein>
<comment type="caution">
    <text evidence="1">The sequence shown here is derived from an EMBL/GenBank/DDBJ whole genome shotgun (WGS) entry which is preliminary data.</text>
</comment>
<dbReference type="Proteomes" id="UP000246702">
    <property type="component" value="Unassembled WGS sequence"/>
</dbReference>
<dbReference type="GeneID" id="37118249"/>
<dbReference type="AlphaFoldDB" id="A0A317UUA7"/>
<name>A0A317UUA7_9EURO</name>